<evidence type="ECO:0000256" key="2">
    <source>
        <dbReference type="ARBA" id="ARBA00021310"/>
    </source>
</evidence>
<comment type="similarity">
    <text evidence="1">Belongs to the RecO family.</text>
</comment>
<dbReference type="PANTHER" id="PTHR33991">
    <property type="entry name" value="DNA REPAIR PROTEIN RECO"/>
    <property type="match status" value="1"/>
</dbReference>
<evidence type="ECO:0000256" key="6">
    <source>
        <dbReference type="ARBA" id="ARBA00033409"/>
    </source>
</evidence>
<evidence type="ECO:0000259" key="7">
    <source>
        <dbReference type="Pfam" id="PF11967"/>
    </source>
</evidence>
<accession>X1DS08</accession>
<dbReference type="InterPro" id="IPR012340">
    <property type="entry name" value="NA-bd_OB-fold"/>
</dbReference>
<dbReference type="InterPro" id="IPR042242">
    <property type="entry name" value="RecO_C"/>
</dbReference>
<dbReference type="Gene3D" id="1.20.1440.120">
    <property type="entry name" value="Recombination protein O, C-terminal domain"/>
    <property type="match status" value="1"/>
</dbReference>
<proteinExistence type="inferred from homology"/>
<comment type="caution">
    <text evidence="8">The sequence shown here is derived from an EMBL/GenBank/DDBJ whole genome shotgun (WGS) entry which is preliminary data.</text>
</comment>
<dbReference type="InterPro" id="IPR022572">
    <property type="entry name" value="DNA_rep/recomb_RecO_N"/>
</dbReference>
<dbReference type="PANTHER" id="PTHR33991:SF1">
    <property type="entry name" value="DNA REPAIR PROTEIN RECO"/>
    <property type="match status" value="1"/>
</dbReference>
<dbReference type="SUPFAM" id="SSF50249">
    <property type="entry name" value="Nucleic acid-binding proteins"/>
    <property type="match status" value="1"/>
</dbReference>
<dbReference type="Pfam" id="PF11967">
    <property type="entry name" value="RecO_N"/>
    <property type="match status" value="1"/>
</dbReference>
<name>X1DS08_9ZZZZ</name>
<feature type="domain" description="DNA replication/recombination mediator RecO N-terminal" evidence="7">
    <location>
        <begin position="1"/>
        <end position="79"/>
    </location>
</feature>
<keyword evidence="3" id="KW-0227">DNA damage</keyword>
<evidence type="ECO:0000313" key="8">
    <source>
        <dbReference type="EMBL" id="GAH23801.1"/>
    </source>
</evidence>
<keyword evidence="5" id="KW-0234">DNA repair</keyword>
<dbReference type="SUPFAM" id="SSF57863">
    <property type="entry name" value="ArfGap/RecO-like zinc finger"/>
    <property type="match status" value="1"/>
</dbReference>
<organism evidence="8">
    <name type="scientific">marine sediment metagenome</name>
    <dbReference type="NCBI Taxonomy" id="412755"/>
    <lineage>
        <taxon>unclassified sequences</taxon>
        <taxon>metagenomes</taxon>
        <taxon>ecological metagenomes</taxon>
    </lineage>
</organism>
<reference evidence="8" key="1">
    <citation type="journal article" date="2014" name="Front. Microbiol.">
        <title>High frequency of phylogenetically diverse reductive dehalogenase-homologous genes in deep subseafloor sedimentary metagenomes.</title>
        <authorList>
            <person name="Kawai M."/>
            <person name="Futagami T."/>
            <person name="Toyoda A."/>
            <person name="Takaki Y."/>
            <person name="Nishi S."/>
            <person name="Hori S."/>
            <person name="Arai W."/>
            <person name="Tsubouchi T."/>
            <person name="Morono Y."/>
            <person name="Uchiyama I."/>
            <person name="Ito T."/>
            <person name="Fujiyama A."/>
            <person name="Inagaki F."/>
            <person name="Takami H."/>
        </authorList>
    </citation>
    <scope>NUCLEOTIDE SEQUENCE</scope>
    <source>
        <strain evidence="8">Expedition CK06-06</strain>
    </source>
</reference>
<dbReference type="GO" id="GO:0043590">
    <property type="term" value="C:bacterial nucleoid"/>
    <property type="evidence" value="ECO:0007669"/>
    <property type="project" value="TreeGrafter"/>
</dbReference>
<dbReference type="NCBIfam" id="TIGR00613">
    <property type="entry name" value="reco"/>
    <property type="match status" value="1"/>
</dbReference>
<dbReference type="EMBL" id="BARU01000689">
    <property type="protein sequence ID" value="GAH23801.1"/>
    <property type="molecule type" value="Genomic_DNA"/>
</dbReference>
<dbReference type="Pfam" id="PF02565">
    <property type="entry name" value="RecO_C"/>
    <property type="match status" value="1"/>
</dbReference>
<evidence type="ECO:0000256" key="4">
    <source>
        <dbReference type="ARBA" id="ARBA00023172"/>
    </source>
</evidence>
<keyword evidence="4" id="KW-0233">DNA recombination</keyword>
<protein>
    <recommendedName>
        <fullName evidence="2">DNA repair protein RecO</fullName>
    </recommendedName>
    <alternativeName>
        <fullName evidence="6">Recombination protein O</fullName>
    </alternativeName>
</protein>
<dbReference type="InterPro" id="IPR037278">
    <property type="entry name" value="ARFGAP/RecO"/>
</dbReference>
<gene>
    <name evidence="8" type="ORF">S03H2_02137</name>
</gene>
<sequence>MPTYKTKAIILSYMKFKEADKIIRAYSPHFGRISAIAKGARKTKSKFGARLEPFSYCELVLYKGRNLDIITQIEILESFSNIRESLKKLAYAYVITSLILRSGAESDPTNIFPFFLFSLRELQKIDDSLLRQWLITFQLKYIILSGYKPILDKCSLCSREIEKLTKNAFSFKHGGLLCSDCSIKEETPTILENETIEMLRDLSEKDIKNWNENTYSDLAQKECQKVLENYIYYYLESKLKTIQFLREIEKIY</sequence>
<dbReference type="GO" id="GO:0006302">
    <property type="term" value="P:double-strand break repair"/>
    <property type="evidence" value="ECO:0007669"/>
    <property type="project" value="TreeGrafter"/>
</dbReference>
<dbReference type="Gene3D" id="2.40.50.140">
    <property type="entry name" value="Nucleic acid-binding proteins"/>
    <property type="match status" value="1"/>
</dbReference>
<evidence type="ECO:0000256" key="3">
    <source>
        <dbReference type="ARBA" id="ARBA00022763"/>
    </source>
</evidence>
<dbReference type="GO" id="GO:0006310">
    <property type="term" value="P:DNA recombination"/>
    <property type="evidence" value="ECO:0007669"/>
    <property type="project" value="UniProtKB-KW"/>
</dbReference>
<dbReference type="InterPro" id="IPR003717">
    <property type="entry name" value="RecO"/>
</dbReference>
<evidence type="ECO:0000256" key="1">
    <source>
        <dbReference type="ARBA" id="ARBA00007452"/>
    </source>
</evidence>
<dbReference type="HAMAP" id="MF_00201">
    <property type="entry name" value="RecO"/>
    <property type="match status" value="1"/>
</dbReference>
<evidence type="ECO:0000256" key="5">
    <source>
        <dbReference type="ARBA" id="ARBA00023204"/>
    </source>
</evidence>
<dbReference type="AlphaFoldDB" id="X1DS08"/>